<organism evidence="2 3">
    <name type="scientific">Methylophaga frappieri (strain ATCC BAA-2434 / DSM 25690 / JAM7)</name>
    <dbReference type="NCBI Taxonomy" id="754477"/>
    <lineage>
        <taxon>Bacteria</taxon>
        <taxon>Pseudomonadati</taxon>
        <taxon>Pseudomonadota</taxon>
        <taxon>Gammaproteobacteria</taxon>
        <taxon>Thiotrichales</taxon>
        <taxon>Piscirickettsiaceae</taxon>
        <taxon>Methylophaga</taxon>
    </lineage>
</organism>
<gene>
    <name evidence="2" type="ordered locus">Q7C_2493</name>
</gene>
<protein>
    <recommendedName>
        <fullName evidence="4">Lipoprotein</fullName>
    </recommendedName>
</protein>
<dbReference type="PATRIC" id="fig|754477.3.peg.2451"/>
<dbReference type="RefSeq" id="WP_014705036.1">
    <property type="nucleotide sequence ID" value="NC_017856.1"/>
</dbReference>
<name>I1YL25_METFJ</name>
<dbReference type="EMBL" id="CP003380">
    <property type="protein sequence ID" value="AFJ03618.1"/>
    <property type="molecule type" value="Genomic_DNA"/>
</dbReference>
<dbReference type="Gene3D" id="2.40.50.870">
    <property type="entry name" value="Protein of unknown function (DUF3299)"/>
    <property type="match status" value="1"/>
</dbReference>
<sequence precursor="true">MFRLIPTLTFLFCLCFTAIADNFTQIDWIDLLPADDLAALENPPAYLDDIEDGSLEDQLANSMVGALEQSTKADDPYQQALVSQNVVADFDNRDIRLPGFIVPVNMDAEQRATEFFLVPYFGACIHLPPPPPNQIIYVYHEAGIQIDEIYTPYWVEGRLSTTLTENDLAVSAYAMQAENITIYTEEK</sequence>
<dbReference type="KEGG" id="mec:Q7C_2493"/>
<evidence type="ECO:0000313" key="2">
    <source>
        <dbReference type="EMBL" id="AFJ03618.1"/>
    </source>
</evidence>
<accession>I1YL25</accession>
<dbReference type="InterPro" id="IPR021727">
    <property type="entry name" value="DUF3299"/>
</dbReference>
<evidence type="ECO:0008006" key="4">
    <source>
        <dbReference type="Google" id="ProtNLM"/>
    </source>
</evidence>
<keyword evidence="3" id="KW-1185">Reference proteome</keyword>
<dbReference type="Pfam" id="PF11736">
    <property type="entry name" value="DUF3299"/>
    <property type="match status" value="1"/>
</dbReference>
<dbReference type="STRING" id="754477.Q7C_2493"/>
<dbReference type="OrthoDB" id="9784998at2"/>
<proteinExistence type="predicted"/>
<dbReference type="HOGENOM" id="CLU_099457_1_0_6"/>
<feature type="chain" id="PRO_5003654061" description="Lipoprotein" evidence="1">
    <location>
        <begin position="21"/>
        <end position="187"/>
    </location>
</feature>
<keyword evidence="1" id="KW-0732">Signal</keyword>
<evidence type="ECO:0000256" key="1">
    <source>
        <dbReference type="SAM" id="SignalP"/>
    </source>
</evidence>
<dbReference type="eggNOG" id="COG3495">
    <property type="taxonomic scope" value="Bacteria"/>
</dbReference>
<dbReference type="AlphaFoldDB" id="I1YL25"/>
<dbReference type="Proteomes" id="UP000009145">
    <property type="component" value="Chromosome"/>
</dbReference>
<feature type="signal peptide" evidence="1">
    <location>
        <begin position="1"/>
        <end position="20"/>
    </location>
</feature>
<reference evidence="2 3" key="1">
    <citation type="journal article" date="2012" name="J. Bacteriol.">
        <title>Complete genome sequences of Methylophaga sp. strain JAM1 and Methylophaga sp. strain JAM7.</title>
        <authorList>
            <person name="Villeneuve C."/>
            <person name="Martineau C."/>
            <person name="Mauffrey F."/>
            <person name="Villemur R."/>
        </authorList>
    </citation>
    <scope>NUCLEOTIDE SEQUENCE [LARGE SCALE GENOMIC DNA]</scope>
    <source>
        <strain evidence="2 3">JAM7</strain>
    </source>
</reference>
<evidence type="ECO:0000313" key="3">
    <source>
        <dbReference type="Proteomes" id="UP000009145"/>
    </source>
</evidence>